<dbReference type="AlphaFoldDB" id="B1LW73"/>
<accession>B1LW73</accession>
<reference evidence="1 2" key="1">
    <citation type="submission" date="2008-03" db="EMBL/GenBank/DDBJ databases">
        <title>Complete sequence of chromosome of Methylobacterium radiotolerans JCM 2831.</title>
        <authorList>
            <consortium name="US DOE Joint Genome Institute"/>
            <person name="Copeland A."/>
            <person name="Lucas S."/>
            <person name="Lapidus A."/>
            <person name="Glavina del Rio T."/>
            <person name="Dalin E."/>
            <person name="Tice H."/>
            <person name="Bruce D."/>
            <person name="Goodwin L."/>
            <person name="Pitluck S."/>
            <person name="Kiss H."/>
            <person name="Brettin T."/>
            <person name="Detter J.C."/>
            <person name="Han C."/>
            <person name="Kuske C.R."/>
            <person name="Schmutz J."/>
            <person name="Larimer F."/>
            <person name="Land M."/>
            <person name="Hauser L."/>
            <person name="Kyrpides N."/>
            <person name="Mikhailova N."/>
            <person name="Marx C.J."/>
            <person name="Richardson P."/>
        </authorList>
    </citation>
    <scope>NUCLEOTIDE SEQUENCE [LARGE SCALE GENOMIC DNA]</scope>
    <source>
        <strain evidence="2">ATCC 27329 / DSM 1819 / JCM 2831 / NBRC 15690 / NCIMB 10815 / 0-1</strain>
    </source>
</reference>
<sequence>MAETIVIRLFSVKIGDLGIADETVPFFGIGAACDMAAERLEAFSDGKGRLDETKPSHVQAVGGDGTILAEYKLTPKGVVRVARPTTEGGRT</sequence>
<dbReference type="GeneID" id="6141249"/>
<organism evidence="1 2">
    <name type="scientific">Methylobacterium radiotolerans (strain ATCC 27329 / DSM 1819 / JCM 2831 / NBRC 15690 / NCIMB 10815 / 0-1)</name>
    <dbReference type="NCBI Taxonomy" id="426355"/>
    <lineage>
        <taxon>Bacteria</taxon>
        <taxon>Pseudomonadati</taxon>
        <taxon>Pseudomonadota</taxon>
        <taxon>Alphaproteobacteria</taxon>
        <taxon>Hyphomicrobiales</taxon>
        <taxon>Methylobacteriaceae</taxon>
        <taxon>Methylobacterium</taxon>
    </lineage>
</organism>
<dbReference type="Proteomes" id="UP000006589">
    <property type="component" value="Chromosome"/>
</dbReference>
<gene>
    <name evidence="1" type="ordered locus">Mrad2831_5179</name>
</gene>
<dbReference type="EMBL" id="CP001001">
    <property type="protein sequence ID" value="ACB27136.1"/>
    <property type="molecule type" value="Genomic_DNA"/>
</dbReference>
<name>B1LW73_METRJ</name>
<dbReference type="HOGENOM" id="CLU_2423567_0_0_5"/>
<evidence type="ECO:0000313" key="2">
    <source>
        <dbReference type="Proteomes" id="UP000006589"/>
    </source>
</evidence>
<proteinExistence type="predicted"/>
<protein>
    <submittedName>
        <fullName evidence="1">Uncharacterized protein</fullName>
    </submittedName>
</protein>
<evidence type="ECO:0000313" key="1">
    <source>
        <dbReference type="EMBL" id="ACB27136.1"/>
    </source>
</evidence>
<dbReference type="RefSeq" id="WP_012322080.1">
    <property type="nucleotide sequence ID" value="NC_010505.1"/>
</dbReference>
<dbReference type="KEGG" id="mrd:Mrad2831_5179"/>